<dbReference type="Proteomes" id="UP000001646">
    <property type="component" value="Unplaced"/>
</dbReference>
<keyword evidence="2" id="KW-0812">Transmembrane</keyword>
<feature type="compositionally biased region" description="Basic and acidic residues" evidence="1">
    <location>
        <begin position="29"/>
        <end position="38"/>
    </location>
</feature>
<reference evidence="4" key="1">
    <citation type="submission" date="2009-12" db="EMBL/GenBank/DDBJ databases">
        <title>The Genome Sequence of Anolis carolinensis (Green Anole Lizard).</title>
        <authorList>
            <consortium name="The Genome Sequencing Platform"/>
            <person name="Di Palma F."/>
            <person name="Alfoldi J."/>
            <person name="Heiman D."/>
            <person name="Young S."/>
            <person name="Grabherr M."/>
            <person name="Johnson J."/>
            <person name="Lander E.S."/>
            <person name="Lindblad-Toh K."/>
        </authorList>
    </citation>
    <scope>NUCLEOTIDE SEQUENCE [LARGE SCALE GENOMIC DNA]</scope>
    <source>
        <strain evidence="4">JBL SC #1</strain>
    </source>
</reference>
<dbReference type="PANTHER" id="PTHR45749:SF35">
    <property type="entry name" value="AC-LIKE TRANSPOSASE-RELATED"/>
    <property type="match status" value="1"/>
</dbReference>
<evidence type="ECO:0000256" key="1">
    <source>
        <dbReference type="SAM" id="MobiDB-lite"/>
    </source>
</evidence>
<dbReference type="InterPro" id="IPR006580">
    <property type="entry name" value="Znf_TTF"/>
</dbReference>
<dbReference type="InterPro" id="IPR012337">
    <property type="entry name" value="RNaseH-like_sf"/>
</dbReference>
<sequence length="998" mass="112272">MLGVEVQNASRAQLSRSGAGPASHSCSAHSEEQEGEKKALPEPQAPFFYLPSPRRVHCLLSCFSVAEAIPFLFLLTVFWTRLLRFPFLKSLKLPRSCLLRPGGGTRPRALSIHSGNGGTLGGLQRTMPEQYKNAKKMSSRKRPSGAFHHKRKLQHCKEDENQAKALQRFLTTSPSCETGNIETTKLTESDHDDDGKIPISEPLPGSSTIQDLPTVTTATPLAPSIIGCDIIGTNTGDVHDDLLRDVVLPSSSQQTVETELSRDSLLISNDCGEWPPKINDELRKILVERGPQQVIDKDFPQDAMGMRFTSNHYKRKLCNGEHVHRVWLLYSVLKNAVFCFACKVFGNTNSPLASSQGDSDWQNLAETLASHETSHIHMKNRASWHELSVRLQLNKTTVAEHERLIHAETEQQDLTRLLCVAEILGAQGLAFLEEKDVPFEHNGGNFFKLVEQIAKLAGVMAEHVRRINSKETHVHCLNESVQNKFVSFLSAKIQDNILQQLCQAKYYSIILDCTPDASHTEQMTLMVRFIKIEGKKEVSIKEHFLGFVPVTHSSDEDLTEILLQELEARGIPLKSMRGQAYDCDSAMKGKHVGLQRRILDLNPRAFYVPCGNHSLNLLLNDAVLSCSIAANCFNTIQQIFSFFSSSTQKWCILLKHVPTLTVKPFCNTRWESRIEALLPLRFHIEEVYDALYEAYEEQIFDGYSSSRAAALLKQLQSFRFLCCLVTWHEILHKINRVSKLLPKVTNDLQSSMDLIKSVKSFLERMRSDQGLNSVIIDAKELAEKIDVAADFEKELPARPRNVNRQISYESKDEAVHSDKDSFKVNFFFVVLDTAISLLKERFELMENHSKNFKFLYDISSLGKSLNETELKNACQHLQTVLSDGEDCDVNGDDLFDELQIFAHLLPPGSHPAEALSFITKRGLVATFPNVYNALRILLTLPVSMASSERSFSKLKLIKTYLSSTVTEECLSGLATLAIENDLLDEMELDLLVQEFSKL</sequence>
<feature type="domain" description="TTF-type" evidence="3">
    <location>
        <begin position="312"/>
        <end position="396"/>
    </location>
</feature>
<dbReference type="InParanoid" id="H9GS44"/>
<dbReference type="SMART" id="SM00597">
    <property type="entry name" value="ZnF_TTF"/>
    <property type="match status" value="1"/>
</dbReference>
<accession>H9GS44</accession>
<dbReference type="AlphaFoldDB" id="H9GS44"/>
<keyword evidence="2" id="KW-1133">Transmembrane helix</keyword>
<feature type="compositionally biased region" description="Polar residues" evidence="1">
    <location>
        <begin position="7"/>
        <end position="16"/>
    </location>
</feature>
<keyword evidence="5" id="KW-1185">Reference proteome</keyword>
<protein>
    <recommendedName>
        <fullName evidence="3">TTF-type domain-containing protein</fullName>
    </recommendedName>
</protein>
<dbReference type="GeneTree" id="ENSGT00940000154356"/>
<dbReference type="STRING" id="28377.ENSACAP00000019212"/>
<dbReference type="InterPro" id="IPR008906">
    <property type="entry name" value="HATC_C_dom"/>
</dbReference>
<evidence type="ECO:0000259" key="3">
    <source>
        <dbReference type="SMART" id="SM00597"/>
    </source>
</evidence>
<feature type="transmembrane region" description="Helical" evidence="2">
    <location>
        <begin position="58"/>
        <end position="79"/>
    </location>
</feature>
<dbReference type="Ensembl" id="ENSACAT00000028335.3">
    <property type="protein sequence ID" value="ENSACAP00000019212.2"/>
    <property type="gene ID" value="ENSACAG00000026452.3"/>
</dbReference>
<dbReference type="eggNOG" id="ENOG502QPQD">
    <property type="taxonomic scope" value="Eukaryota"/>
</dbReference>
<keyword evidence="2" id="KW-0472">Membrane</keyword>
<dbReference type="Pfam" id="PF14291">
    <property type="entry name" value="DUF4371"/>
    <property type="match status" value="1"/>
</dbReference>
<dbReference type="Bgee" id="ENSACAG00000026452">
    <property type="expression patterns" value="Expressed in forelimb bud and 13 other cell types or tissues"/>
</dbReference>
<feature type="region of interest" description="Disordered" evidence="1">
    <location>
        <begin position="1"/>
        <end position="38"/>
    </location>
</feature>
<name>H9GS44_ANOCA</name>
<dbReference type="PANTHER" id="PTHR45749">
    <property type="match status" value="1"/>
</dbReference>
<organism evidence="4 5">
    <name type="scientific">Anolis carolinensis</name>
    <name type="common">Green anole</name>
    <name type="synonym">American chameleon</name>
    <dbReference type="NCBI Taxonomy" id="28377"/>
    <lineage>
        <taxon>Eukaryota</taxon>
        <taxon>Metazoa</taxon>
        <taxon>Chordata</taxon>
        <taxon>Craniata</taxon>
        <taxon>Vertebrata</taxon>
        <taxon>Euteleostomi</taxon>
        <taxon>Lepidosauria</taxon>
        <taxon>Squamata</taxon>
        <taxon>Bifurcata</taxon>
        <taxon>Unidentata</taxon>
        <taxon>Episquamata</taxon>
        <taxon>Toxicofera</taxon>
        <taxon>Iguania</taxon>
        <taxon>Dactyloidae</taxon>
        <taxon>Anolis</taxon>
    </lineage>
</organism>
<reference evidence="4" key="2">
    <citation type="submission" date="2025-08" db="UniProtKB">
        <authorList>
            <consortium name="Ensembl"/>
        </authorList>
    </citation>
    <scope>IDENTIFICATION</scope>
</reference>
<dbReference type="GO" id="GO:0046983">
    <property type="term" value="F:protein dimerization activity"/>
    <property type="evidence" value="ECO:0007669"/>
    <property type="project" value="InterPro"/>
</dbReference>
<evidence type="ECO:0000313" key="4">
    <source>
        <dbReference type="Ensembl" id="ENSACAP00000019212.2"/>
    </source>
</evidence>
<evidence type="ECO:0000256" key="2">
    <source>
        <dbReference type="SAM" id="Phobius"/>
    </source>
</evidence>
<gene>
    <name evidence="4" type="primary">LOC103281749</name>
</gene>
<reference evidence="4" key="3">
    <citation type="submission" date="2025-09" db="UniProtKB">
        <authorList>
            <consortium name="Ensembl"/>
        </authorList>
    </citation>
    <scope>IDENTIFICATION</scope>
</reference>
<proteinExistence type="predicted"/>
<dbReference type="HOGENOM" id="CLU_006175_4_3_1"/>
<evidence type="ECO:0000313" key="5">
    <source>
        <dbReference type="Proteomes" id="UP000001646"/>
    </source>
</evidence>
<dbReference type="InterPro" id="IPR025398">
    <property type="entry name" value="DUF4371"/>
</dbReference>
<dbReference type="Pfam" id="PF05699">
    <property type="entry name" value="Dimer_Tnp_hAT"/>
    <property type="match status" value="1"/>
</dbReference>
<dbReference type="SUPFAM" id="SSF53098">
    <property type="entry name" value="Ribonuclease H-like"/>
    <property type="match status" value="1"/>
</dbReference>